<dbReference type="Gene3D" id="3.40.190.10">
    <property type="entry name" value="Periplasmic binding protein-like II"/>
    <property type="match status" value="1"/>
</dbReference>
<keyword evidence="4 8" id="KW-1133">Transmembrane helix</keyword>
<reference evidence="10" key="1">
    <citation type="submission" date="2020-08" db="EMBL/GenBank/DDBJ databases">
        <title>Genome sequencing and assembly of the red palm weevil Rhynchophorus ferrugineus.</title>
        <authorList>
            <person name="Dias G.B."/>
            <person name="Bergman C.M."/>
            <person name="Manee M."/>
        </authorList>
    </citation>
    <scope>NUCLEOTIDE SEQUENCE</scope>
    <source>
        <strain evidence="10">AA-2017</strain>
        <tissue evidence="10">Whole larva</tissue>
    </source>
</reference>
<dbReference type="EMBL" id="JAACXV010014111">
    <property type="protein sequence ID" value="KAF7270347.1"/>
    <property type="molecule type" value="Genomic_DNA"/>
</dbReference>
<protein>
    <recommendedName>
        <fullName evidence="12">Ionotropic receptor</fullName>
    </recommendedName>
</protein>
<dbReference type="SUPFAM" id="SSF53850">
    <property type="entry name" value="Periplasmic binding protein-like II"/>
    <property type="match status" value="2"/>
</dbReference>
<evidence type="ECO:0008006" key="12">
    <source>
        <dbReference type="Google" id="ProtNLM"/>
    </source>
</evidence>
<keyword evidence="7" id="KW-0325">Glycoprotein</keyword>
<dbReference type="InterPro" id="IPR052192">
    <property type="entry name" value="Insect_Ionotropic_Sensory_Rcpt"/>
</dbReference>
<dbReference type="OrthoDB" id="7773435at2759"/>
<evidence type="ECO:0000313" key="11">
    <source>
        <dbReference type="Proteomes" id="UP000625711"/>
    </source>
</evidence>
<evidence type="ECO:0000256" key="5">
    <source>
        <dbReference type="ARBA" id="ARBA00023136"/>
    </source>
</evidence>
<evidence type="ECO:0000256" key="3">
    <source>
        <dbReference type="ARBA" id="ARBA00022692"/>
    </source>
</evidence>
<dbReference type="PANTHER" id="PTHR42643">
    <property type="entry name" value="IONOTROPIC RECEPTOR 20A-RELATED"/>
    <property type="match status" value="1"/>
</dbReference>
<feature type="transmembrane region" description="Helical" evidence="8">
    <location>
        <begin position="831"/>
        <end position="851"/>
    </location>
</feature>
<gene>
    <name evidence="10" type="ORF">GWI33_016673</name>
</gene>
<feature type="transmembrane region" description="Helical" evidence="8">
    <location>
        <begin position="1070"/>
        <end position="1095"/>
    </location>
</feature>
<keyword evidence="2" id="KW-1003">Cell membrane</keyword>
<evidence type="ECO:0000256" key="1">
    <source>
        <dbReference type="ARBA" id="ARBA00004651"/>
    </source>
</evidence>
<feature type="signal peptide" evidence="9">
    <location>
        <begin position="1"/>
        <end position="22"/>
    </location>
</feature>
<evidence type="ECO:0000256" key="7">
    <source>
        <dbReference type="ARBA" id="ARBA00023180"/>
    </source>
</evidence>
<name>A0A834HWX6_RHYFE</name>
<sequence length="1102" mass="128317">MDIKVNIFPVLICLLLCSSLDSFDYNSTVLDKIISIPWVKYLVIIHRDFNETNGLIKALKLRRSIFTVNIAYAIDYSEKSSEILNENNLFLFVNSLQENIDEFESLLKTSLYRQRYIYLILTRMISKNVMVTTSKKWFKKHFMVNLVFVDLSMEKIYRYHPFTGDLLQSVDVGLVYEDFCHNMNGFPLKISIFPHFVAVWKDDHFEGSDGWMTLEILRHINASAEYTRPPPSSFYGQLYPNGSTTGQLHQIVSGDVHAALNTGPITLEYYHQVDFTTTHDFDRIIILLTNNISTIRNVASVIPRALWVITCVFLLVHSVYLKTFVGYAWSDILLINIRLFTGNSVNNTPTRYSKIILMASVFYCYMLNNYFQSRLMSVLSVPKPTKRLETIREVAESDYNFNTENLVAFAVYHLKGPDMEYIQAIRNRTTVLQHQEYLARAATCPPKEGFLSARYLNTFYFSTMVKEYDIKERCFYEVDQILAINWLSFRVTKGSPFLDKINRVVLGIVETGIRQHWNDITYHKIPEESAKGPKKLTMNSLLLCFYLLLLNIYDYNSTILSQVMSMPWIKYLVVVHGNYNETDSFIKSLKSRKAMYIINIENLVDYPEESGDLFSEYNLYIFLNSLQTNIEQFESILKTSLYRQRNRYLMLTRMITRDVMVTISKKWFKKYFMVNLVFMDLSLDKIYRYNPFAGVLLQGTDTGLICEDFCHNLHGFPLKISIFPHFVAVWKDDHYEGRDGFFVLEVLKHINASAEYIKPPPRTFYGFKYRNGTITGQLHQLITGSAHGAFNTGPITLQNYYLIDHTITHDFDKIIILLTKQTPTIRNVASVMPYIMWIVTCLYLLVHSLYLKIFVGYTWPETFIINIRLLVGDGIGNIPSRYSKIVAMALVFYCYIVDSYFQSKLMSVLSVPKPTKKLETIQEVAESDYRFNTENLILFPIYNLEGPDMHHIRIIQKRNRVLDHREYLAKAATCPPKEGFLSAQYLNTFYFSTMMQEYHIKEKCFYAVNQVLATNWLSFRLKKGSPFLNKVNRVVLGISEAGIRQHWDSVMFHSIPEETSKGSHKLTVDTLLFCFYFLFLCLGLSFIVFTLEILISKRAKKT</sequence>
<keyword evidence="11" id="KW-1185">Reference proteome</keyword>
<evidence type="ECO:0000313" key="10">
    <source>
        <dbReference type="EMBL" id="KAF7270347.1"/>
    </source>
</evidence>
<evidence type="ECO:0000256" key="6">
    <source>
        <dbReference type="ARBA" id="ARBA00023170"/>
    </source>
</evidence>
<accession>A0A834HWX6</accession>
<comment type="caution">
    <text evidence="10">The sequence shown here is derived from an EMBL/GenBank/DDBJ whole genome shotgun (WGS) entry which is preliminary data.</text>
</comment>
<dbReference type="AlphaFoldDB" id="A0A834HWX6"/>
<dbReference type="Proteomes" id="UP000625711">
    <property type="component" value="Unassembled WGS sequence"/>
</dbReference>
<evidence type="ECO:0000256" key="8">
    <source>
        <dbReference type="SAM" id="Phobius"/>
    </source>
</evidence>
<keyword evidence="6" id="KW-0675">Receptor</keyword>
<proteinExistence type="predicted"/>
<evidence type="ECO:0000256" key="4">
    <source>
        <dbReference type="ARBA" id="ARBA00022989"/>
    </source>
</evidence>
<keyword evidence="5 8" id="KW-0472">Membrane</keyword>
<feature type="chain" id="PRO_5032891121" description="Ionotropic receptor" evidence="9">
    <location>
        <begin position="23"/>
        <end position="1102"/>
    </location>
</feature>
<comment type="subcellular location">
    <subcellularLocation>
        <location evidence="1">Cell membrane</location>
        <topology evidence="1">Multi-pass membrane protein</topology>
    </subcellularLocation>
</comment>
<organism evidence="10 11">
    <name type="scientific">Rhynchophorus ferrugineus</name>
    <name type="common">Red palm weevil</name>
    <name type="synonym">Curculio ferrugineus</name>
    <dbReference type="NCBI Taxonomy" id="354439"/>
    <lineage>
        <taxon>Eukaryota</taxon>
        <taxon>Metazoa</taxon>
        <taxon>Ecdysozoa</taxon>
        <taxon>Arthropoda</taxon>
        <taxon>Hexapoda</taxon>
        <taxon>Insecta</taxon>
        <taxon>Pterygota</taxon>
        <taxon>Neoptera</taxon>
        <taxon>Endopterygota</taxon>
        <taxon>Coleoptera</taxon>
        <taxon>Polyphaga</taxon>
        <taxon>Cucujiformia</taxon>
        <taxon>Curculionidae</taxon>
        <taxon>Dryophthorinae</taxon>
        <taxon>Rhynchophorus</taxon>
    </lineage>
</organism>
<evidence type="ECO:0000256" key="9">
    <source>
        <dbReference type="SAM" id="SignalP"/>
    </source>
</evidence>
<dbReference type="GO" id="GO:0005886">
    <property type="term" value="C:plasma membrane"/>
    <property type="evidence" value="ECO:0007669"/>
    <property type="project" value="UniProtKB-SubCell"/>
</dbReference>
<evidence type="ECO:0000256" key="2">
    <source>
        <dbReference type="ARBA" id="ARBA00022475"/>
    </source>
</evidence>
<dbReference type="PANTHER" id="PTHR42643:SF24">
    <property type="entry name" value="IONOTROPIC RECEPTOR 60A"/>
    <property type="match status" value="1"/>
</dbReference>
<keyword evidence="3 8" id="KW-0812">Transmembrane</keyword>
<keyword evidence="9" id="KW-0732">Signal</keyword>